<dbReference type="Proteomes" id="UP000076852">
    <property type="component" value="Chromosome 1"/>
</dbReference>
<dbReference type="AlphaFoldDB" id="A0A160FJE7"/>
<dbReference type="EMBL" id="CP014578">
    <property type="protein sequence ID" value="ANB72421.1"/>
    <property type="molecule type" value="Genomic_DNA"/>
</dbReference>
<gene>
    <name evidence="1" type="ORF">AYM40_08650</name>
</gene>
<organism evidence="1 2">
    <name type="scientific">Paraburkholderia phytofirmans OLGA172</name>
    <dbReference type="NCBI Taxonomy" id="1417228"/>
    <lineage>
        <taxon>Bacteria</taxon>
        <taxon>Pseudomonadati</taxon>
        <taxon>Pseudomonadota</taxon>
        <taxon>Betaproteobacteria</taxon>
        <taxon>Burkholderiales</taxon>
        <taxon>Burkholderiaceae</taxon>
        <taxon>Paraburkholderia</taxon>
    </lineage>
</organism>
<name>A0A160FJE7_9BURK</name>
<sequence>MRGALCRSEYHGTNVGDVREASNKPVRLVTDRYPVQAGVRQFEYRVSHARRDGSVTSQLVVLVRWIADVDSTDVWTVAHHDDAFPLIQREFEIFNQRHQ</sequence>
<evidence type="ECO:0000313" key="2">
    <source>
        <dbReference type="Proteomes" id="UP000076852"/>
    </source>
</evidence>
<accession>A0A160FJE7</accession>
<keyword evidence="2" id="KW-1185">Reference proteome</keyword>
<protein>
    <submittedName>
        <fullName evidence="1">Uncharacterized protein</fullName>
    </submittedName>
</protein>
<proteinExistence type="predicted"/>
<reference evidence="1 2" key="1">
    <citation type="journal article" date="2016" name="Gene">
        <title>PacBio SMRT assembly of a complex multi-replicon genome reveals chlorocatechol degradative operon in a region of genome plasticity.</title>
        <authorList>
            <person name="Ricker N."/>
            <person name="Shen S.Y."/>
            <person name="Goordial J."/>
            <person name="Jin S."/>
            <person name="Fulthorpe R.R."/>
        </authorList>
    </citation>
    <scope>NUCLEOTIDE SEQUENCE [LARGE SCALE GENOMIC DNA]</scope>
    <source>
        <strain evidence="1 2">OLGA172</strain>
    </source>
</reference>
<evidence type="ECO:0000313" key="1">
    <source>
        <dbReference type="EMBL" id="ANB72421.1"/>
    </source>
</evidence>
<dbReference type="KEGG" id="buz:AYM40_08650"/>